<dbReference type="SUPFAM" id="SSF50800">
    <property type="entry name" value="PK beta-barrel domain-like"/>
    <property type="match status" value="1"/>
</dbReference>
<dbReference type="PROSITE" id="PS01078">
    <property type="entry name" value="MOCF_BIOSYNTHESIS_1"/>
    <property type="match status" value="1"/>
</dbReference>
<evidence type="ECO:0000313" key="5">
    <source>
        <dbReference type="EMBL" id="OEH85219.1"/>
    </source>
</evidence>
<organism evidence="5 6">
    <name type="scientific">Desulfuribacillus stibiiarsenatis</name>
    <dbReference type="NCBI Taxonomy" id="1390249"/>
    <lineage>
        <taxon>Bacteria</taxon>
        <taxon>Bacillati</taxon>
        <taxon>Bacillota</taxon>
        <taxon>Desulfuribacillia</taxon>
        <taxon>Desulfuribacillales</taxon>
        <taxon>Desulfuribacillaceae</taxon>
        <taxon>Desulfuribacillus</taxon>
    </lineage>
</organism>
<dbReference type="STRING" id="1390249.BHU72_06330"/>
<dbReference type="SMART" id="SM00852">
    <property type="entry name" value="MoCF_biosynth"/>
    <property type="match status" value="1"/>
</dbReference>
<evidence type="ECO:0000256" key="1">
    <source>
        <dbReference type="ARBA" id="ARBA00003487"/>
    </source>
</evidence>
<dbReference type="RefSeq" id="WP_069702546.1">
    <property type="nucleotide sequence ID" value="NZ_MJAT01000033.1"/>
</dbReference>
<sequence>MEKGRIRAISISDRKGMRKTNVDQVEIRPDHGIVTDAHAGDWHRQLSLLAQESIEKMVAMGLTVKAGDFAENITTEGLDLLALPVGTRVRMGETIVEITQIGKECHTRCAIYYQAGDCVMPKEGIFAIVLKGGVLKVGDEVEELPTDYYRVGVLTASDKGSKGEREDQSGQVIRDMVAKIGGHVEQYAVVPDEKDVLRDTMKQWIDEEKLDLVLTTGGTGLGPRDVTPDAALEIIEKQIPGIAEVMRMRSLEKTDRAMLSRAVAGTRKQAIIVNLPGSPKAVEECLGEIIATLPHGIRILQGKTGECARK</sequence>
<dbReference type="InterPro" id="IPR011037">
    <property type="entry name" value="Pyrv_Knase-like_insert_dom_sf"/>
</dbReference>
<dbReference type="CDD" id="cd00886">
    <property type="entry name" value="MogA_MoaB"/>
    <property type="match status" value="1"/>
</dbReference>
<dbReference type="InterPro" id="IPR001453">
    <property type="entry name" value="MoaB/Mog_dom"/>
</dbReference>
<feature type="domain" description="MOSC" evidence="4">
    <location>
        <begin position="19"/>
        <end position="144"/>
    </location>
</feature>
<dbReference type="Pfam" id="PF03473">
    <property type="entry name" value="MOSC"/>
    <property type="match status" value="1"/>
</dbReference>
<dbReference type="InterPro" id="IPR036425">
    <property type="entry name" value="MoaB/Mog-like_dom_sf"/>
</dbReference>
<gene>
    <name evidence="5" type="ORF">BHU72_06330</name>
</gene>
<reference evidence="5 6" key="1">
    <citation type="submission" date="2016-09" db="EMBL/GenBank/DDBJ databases">
        <title>Desulfuribacillus arsenicus sp. nov., an obligately anaerobic, dissimilatory arsenic- and antimonate-reducing bacterium isolated from anoxic sediments.</title>
        <authorList>
            <person name="Abin C.A."/>
            <person name="Hollibaugh J.T."/>
        </authorList>
    </citation>
    <scope>NUCLEOTIDE SEQUENCE [LARGE SCALE GENOMIC DNA]</scope>
    <source>
        <strain evidence="5 6">MLFW-2</strain>
    </source>
</reference>
<dbReference type="Gene3D" id="2.40.33.20">
    <property type="entry name" value="PK beta-barrel domain-like"/>
    <property type="match status" value="1"/>
</dbReference>
<dbReference type="OrthoDB" id="9784492at2"/>
<dbReference type="GO" id="GO:0006777">
    <property type="term" value="P:Mo-molybdopterin cofactor biosynthetic process"/>
    <property type="evidence" value="ECO:0007669"/>
    <property type="project" value="UniProtKB-KW"/>
</dbReference>
<dbReference type="EMBL" id="MJAT01000033">
    <property type="protein sequence ID" value="OEH85219.1"/>
    <property type="molecule type" value="Genomic_DNA"/>
</dbReference>
<dbReference type="InterPro" id="IPR051920">
    <property type="entry name" value="MPT_Adenylyltrnsfr/MoaC-Rel"/>
</dbReference>
<dbReference type="UniPathway" id="UPA00344"/>
<dbReference type="Proteomes" id="UP000095255">
    <property type="component" value="Unassembled WGS sequence"/>
</dbReference>
<evidence type="ECO:0000259" key="4">
    <source>
        <dbReference type="PROSITE" id="PS51340"/>
    </source>
</evidence>
<comment type="pathway">
    <text evidence="2">Cofactor biosynthesis; molybdopterin biosynthesis.</text>
</comment>
<dbReference type="Pfam" id="PF00994">
    <property type="entry name" value="MoCF_biosynth"/>
    <property type="match status" value="1"/>
</dbReference>
<dbReference type="GO" id="GO:0030170">
    <property type="term" value="F:pyridoxal phosphate binding"/>
    <property type="evidence" value="ECO:0007669"/>
    <property type="project" value="InterPro"/>
</dbReference>
<evidence type="ECO:0000313" key="6">
    <source>
        <dbReference type="Proteomes" id="UP000095255"/>
    </source>
</evidence>
<dbReference type="InterPro" id="IPR005302">
    <property type="entry name" value="MoCF_Sase_C"/>
</dbReference>
<keyword evidence="3" id="KW-0501">Molybdenum cofactor biosynthesis</keyword>
<comment type="function">
    <text evidence="1">May be involved in the biosynthesis of molybdopterin.</text>
</comment>
<dbReference type="PANTHER" id="PTHR43764">
    <property type="entry name" value="MOLYBDENUM COFACTOR BIOSYNTHESIS"/>
    <property type="match status" value="1"/>
</dbReference>
<evidence type="ECO:0000256" key="2">
    <source>
        <dbReference type="ARBA" id="ARBA00005046"/>
    </source>
</evidence>
<comment type="caution">
    <text evidence="5">The sequence shown here is derived from an EMBL/GenBank/DDBJ whole genome shotgun (WGS) entry which is preliminary data.</text>
</comment>
<proteinExistence type="predicted"/>
<dbReference type="AlphaFoldDB" id="A0A1E5L5H2"/>
<accession>A0A1E5L5H2</accession>
<keyword evidence="6" id="KW-1185">Reference proteome</keyword>
<name>A0A1E5L5H2_9FIRM</name>
<dbReference type="GO" id="GO:0030151">
    <property type="term" value="F:molybdenum ion binding"/>
    <property type="evidence" value="ECO:0007669"/>
    <property type="project" value="InterPro"/>
</dbReference>
<evidence type="ECO:0000256" key="3">
    <source>
        <dbReference type="ARBA" id="ARBA00023150"/>
    </source>
</evidence>
<dbReference type="SUPFAM" id="SSF53218">
    <property type="entry name" value="Molybdenum cofactor biosynthesis proteins"/>
    <property type="match status" value="1"/>
</dbReference>
<dbReference type="Gene3D" id="3.40.980.10">
    <property type="entry name" value="MoaB/Mog-like domain"/>
    <property type="match status" value="1"/>
</dbReference>
<dbReference type="PROSITE" id="PS51340">
    <property type="entry name" value="MOSC"/>
    <property type="match status" value="1"/>
</dbReference>
<protein>
    <submittedName>
        <fullName evidence="5">Molybdenum cofactor biosynthesis protein</fullName>
    </submittedName>
</protein>
<dbReference type="PANTHER" id="PTHR43764:SF1">
    <property type="entry name" value="MOLYBDOPTERIN MOLYBDOTRANSFERASE"/>
    <property type="match status" value="1"/>
</dbReference>
<dbReference type="InterPro" id="IPR008284">
    <property type="entry name" value="MoCF_biosynth_CS"/>
</dbReference>
<dbReference type="GO" id="GO:0003824">
    <property type="term" value="F:catalytic activity"/>
    <property type="evidence" value="ECO:0007669"/>
    <property type="project" value="InterPro"/>
</dbReference>
<dbReference type="NCBIfam" id="TIGR00177">
    <property type="entry name" value="molyb_syn"/>
    <property type="match status" value="1"/>
</dbReference>